<evidence type="ECO:0000256" key="5">
    <source>
        <dbReference type="ARBA" id="ARBA00023242"/>
    </source>
</evidence>
<proteinExistence type="inferred from homology"/>
<dbReference type="InterPro" id="IPR007832">
    <property type="entry name" value="RNA_pol_Rpc34"/>
</dbReference>
<gene>
    <name evidence="8" type="ORF">APUTEX25_000091</name>
    <name evidence="7" type="ORF">F751_3495</name>
</gene>
<dbReference type="Proteomes" id="UP000028924">
    <property type="component" value="Unassembled WGS sequence"/>
</dbReference>
<organism evidence="7 9">
    <name type="scientific">Auxenochlorella protothecoides</name>
    <name type="common">Green microalga</name>
    <name type="synonym">Chlorella protothecoides</name>
    <dbReference type="NCBI Taxonomy" id="3075"/>
    <lineage>
        <taxon>Eukaryota</taxon>
        <taxon>Viridiplantae</taxon>
        <taxon>Chlorophyta</taxon>
        <taxon>core chlorophytes</taxon>
        <taxon>Trebouxiophyceae</taxon>
        <taxon>Chlorellales</taxon>
        <taxon>Chlorellaceae</taxon>
        <taxon>Auxenochlorella</taxon>
    </lineage>
</organism>
<dbReference type="EMBL" id="QOKY01000160">
    <property type="protein sequence ID" value="RMZ55508.1"/>
    <property type="molecule type" value="Genomic_DNA"/>
</dbReference>
<reference evidence="8" key="3">
    <citation type="submission" date="2018-10" db="EMBL/GenBank/DDBJ databases">
        <authorList>
            <person name="Hovde B."/>
            <person name="Zhang X."/>
        </authorList>
    </citation>
    <scope>NUCLEOTIDE SEQUENCE [LARGE SCALE GENOMIC DNA]</scope>
    <source>
        <strain evidence="8">UTEX 25</strain>
    </source>
</reference>
<dbReference type="Gene3D" id="1.10.10.10">
    <property type="entry name" value="Winged helix-like DNA-binding domain superfamily/Winged helix DNA-binding domain"/>
    <property type="match status" value="1"/>
</dbReference>
<reference evidence="8" key="4">
    <citation type="submission" date="2018-11" db="EMBL/GenBank/DDBJ databases">
        <title>Characterization of plant carbon substrate utilization by Auxenochlorella protothecoides.</title>
        <authorList>
            <person name="Vogler B.W."/>
            <person name="Starkenburg S.R."/>
            <person name="Sudasinghe N."/>
            <person name="Schambach J.Y."/>
            <person name="Rollin J.A."/>
            <person name="Pattathil S."/>
            <person name="Barry A.N."/>
        </authorList>
    </citation>
    <scope>NUCLEOTIDE SEQUENCE [LARGE SCALE GENOMIC DNA]</scope>
    <source>
        <strain evidence="8">UTEX 25</strain>
    </source>
</reference>
<dbReference type="InterPro" id="IPR016049">
    <property type="entry name" value="RNA_pol_Rpc34-like"/>
</dbReference>
<dbReference type="GO" id="GO:0005666">
    <property type="term" value="C:RNA polymerase III complex"/>
    <property type="evidence" value="ECO:0007669"/>
    <property type="project" value="UniProtKB-UniRule"/>
</dbReference>
<sequence>MEARAQAINSLLRTHRLQILMAATGGGHVYKMVQKEDAIKLKGLSTEDHLLYQCIARAGNVGIWTKDMKRRTNLSQPRINKIVKFLEEKGMIKFVKSVQNASRKMYMLSELEPAKEITGGPWYGDDGKLDASFIVEMQGAVMSFIRHQRVCTAIEVLEFVEENKICTLSTPLQPDDMALLLNNLVYDGQLESKEDEEGALLYRPALHHGLESTPLTACPCGVCPIIHDCVEEGPISPSTCNYYREWLDF</sequence>
<evidence type="ECO:0000256" key="1">
    <source>
        <dbReference type="ARBA" id="ARBA00004123"/>
    </source>
</evidence>
<evidence type="ECO:0000256" key="2">
    <source>
        <dbReference type="ARBA" id="ARBA00011038"/>
    </source>
</evidence>
<keyword evidence="5 6" id="KW-0539">Nucleus</keyword>
<dbReference type="GO" id="GO:0005654">
    <property type="term" value="C:nucleoplasm"/>
    <property type="evidence" value="ECO:0007669"/>
    <property type="project" value="UniProtKB-ARBA"/>
</dbReference>
<dbReference type="GO" id="GO:0005737">
    <property type="term" value="C:cytoplasm"/>
    <property type="evidence" value="ECO:0007669"/>
    <property type="project" value="UniProtKB-ARBA"/>
</dbReference>
<dbReference type="SUPFAM" id="SSF46785">
    <property type="entry name" value="Winged helix' DNA-binding domain"/>
    <property type="match status" value="1"/>
</dbReference>
<evidence type="ECO:0000313" key="7">
    <source>
        <dbReference type="EMBL" id="KFM28665.1"/>
    </source>
</evidence>
<protein>
    <recommendedName>
        <fullName evidence="6">DNA-directed RNA polymerase III subunit RPC6</fullName>
        <shortName evidence="6">RNA polymerase III subunit C6</shortName>
    </recommendedName>
</protein>
<dbReference type="OrthoDB" id="613763at2759"/>
<comment type="similarity">
    <text evidence="2 6">Belongs to the eukaryotic RPC34/RPC39 RNA polymerase subunit family.</text>
</comment>
<evidence type="ECO:0000256" key="3">
    <source>
        <dbReference type="ARBA" id="ARBA00022478"/>
    </source>
</evidence>
<dbReference type="PANTHER" id="PTHR12780">
    <property type="entry name" value="RNA POLYMERASE III DNA DIRECTED , 39KD SUBUNIT-RELATED"/>
    <property type="match status" value="1"/>
</dbReference>
<keyword evidence="3 6" id="KW-0240">DNA-directed RNA polymerase</keyword>
<evidence type="ECO:0000313" key="9">
    <source>
        <dbReference type="Proteomes" id="UP000028924"/>
    </source>
</evidence>
<dbReference type="PIRSF" id="PIRSF028763">
    <property type="entry name" value="RNA_pol_Rpc34"/>
    <property type="match status" value="1"/>
</dbReference>
<dbReference type="Pfam" id="PF05158">
    <property type="entry name" value="RNA_pol_Rpc34"/>
    <property type="match status" value="1"/>
</dbReference>
<dbReference type="Proteomes" id="UP000279271">
    <property type="component" value="Unassembled WGS sequence"/>
</dbReference>
<reference evidence="7 9" key="1">
    <citation type="journal article" date="2014" name="BMC Genomics">
        <title>Oil accumulation mechanisms of the oleaginous microalga Chlorella protothecoides revealed through its genome, transcriptomes, and proteomes.</title>
        <authorList>
            <person name="Gao C."/>
            <person name="Wang Y."/>
            <person name="Shen Y."/>
            <person name="Yan D."/>
            <person name="He X."/>
            <person name="Dai J."/>
            <person name="Wu Q."/>
        </authorList>
    </citation>
    <scope>NUCLEOTIDE SEQUENCE [LARGE SCALE GENOMIC DNA]</scope>
    <source>
        <strain evidence="7 9">0710</strain>
    </source>
</reference>
<dbReference type="GO" id="GO:0006383">
    <property type="term" value="P:transcription by RNA polymerase III"/>
    <property type="evidence" value="ECO:0007669"/>
    <property type="project" value="UniProtKB-UniRule"/>
</dbReference>
<evidence type="ECO:0000256" key="6">
    <source>
        <dbReference type="PIRNR" id="PIRNR028763"/>
    </source>
</evidence>
<name>A0A087SSG1_AUXPR</name>
<dbReference type="eggNOG" id="KOG3233">
    <property type="taxonomic scope" value="Eukaryota"/>
</dbReference>
<evidence type="ECO:0000313" key="8">
    <source>
        <dbReference type="EMBL" id="RMZ55508.1"/>
    </source>
</evidence>
<dbReference type="InterPro" id="IPR036390">
    <property type="entry name" value="WH_DNA-bd_sf"/>
</dbReference>
<accession>A0A087SSG1</accession>
<evidence type="ECO:0000256" key="4">
    <source>
        <dbReference type="ARBA" id="ARBA00023163"/>
    </source>
</evidence>
<dbReference type="RefSeq" id="XP_011401710.1">
    <property type="nucleotide sequence ID" value="XM_011403408.1"/>
</dbReference>
<keyword evidence="4 6" id="KW-0804">Transcription</keyword>
<dbReference type="AlphaFoldDB" id="A0A087SSG1"/>
<dbReference type="GeneID" id="23614886"/>
<reference evidence="10" key="2">
    <citation type="journal article" date="2018" name="Algal Res.">
        <title>Characterization of plant carbon substrate utilization by Auxenochlorella protothecoides.</title>
        <authorList>
            <person name="Vogler B.W."/>
            <person name="Starkenburg S.R."/>
            <person name="Sudasinghe N."/>
            <person name="Schambach J.Y."/>
            <person name="Rollin J.A."/>
            <person name="Pattathil S."/>
            <person name="Barry A.N."/>
        </authorList>
    </citation>
    <scope>NUCLEOTIDE SEQUENCE [LARGE SCALE GENOMIC DNA]</scope>
    <source>
        <strain evidence="10">UTEX 25</strain>
    </source>
</reference>
<dbReference type="EMBL" id="KL662180">
    <property type="protein sequence ID" value="KFM28665.1"/>
    <property type="molecule type" value="Genomic_DNA"/>
</dbReference>
<comment type="function">
    <text evidence="6">DNA-dependent RNA polymerase catalyzes the transcription of DNA into RNA using the four ribonucleoside triphosphates as substrates. Specific peripheric component of RNA polymerase III which synthesizes small RNAs, such as 5S rRNA and tRNAs.</text>
</comment>
<dbReference type="STRING" id="3075.A0A087SSG1"/>
<dbReference type="InterPro" id="IPR036388">
    <property type="entry name" value="WH-like_DNA-bd_sf"/>
</dbReference>
<comment type="subcellular location">
    <subcellularLocation>
        <location evidence="1 6">Nucleus</location>
    </subcellularLocation>
</comment>
<dbReference type="FunFam" id="1.10.10.10:FF:000116">
    <property type="entry name" value="DNA-directed RNA polymerase III subunit RPC6"/>
    <property type="match status" value="1"/>
</dbReference>
<keyword evidence="9" id="KW-1185">Reference proteome</keyword>
<evidence type="ECO:0000313" key="10">
    <source>
        <dbReference type="Proteomes" id="UP000279271"/>
    </source>
</evidence>
<dbReference type="KEGG" id="apro:F751_3495"/>